<dbReference type="InterPro" id="IPR008622">
    <property type="entry name" value="FliT"/>
</dbReference>
<dbReference type="Gene3D" id="1.20.58.380">
    <property type="entry name" value="Flagellar protein flit"/>
    <property type="match status" value="1"/>
</dbReference>
<dbReference type="RefSeq" id="WP_054891887.1">
    <property type="nucleotide sequence ID" value="NZ_CP011789.1"/>
</dbReference>
<dbReference type="EMBL" id="CP030750">
    <property type="protein sequence ID" value="AXA26054.1"/>
    <property type="molecule type" value="Genomic_DNA"/>
</dbReference>
<keyword evidence="2" id="KW-0963">Cytoplasm</keyword>
<evidence type="ECO:0000313" key="6">
    <source>
        <dbReference type="EMBL" id="AXA26054.1"/>
    </source>
</evidence>
<keyword evidence="4" id="KW-0143">Chaperone</keyword>
<dbReference type="GO" id="GO:0044781">
    <property type="term" value="P:bacterial-type flagellum organization"/>
    <property type="evidence" value="ECO:0007669"/>
    <property type="project" value="UniProtKB-KW"/>
</dbReference>
<keyword evidence="6" id="KW-0966">Cell projection</keyword>
<dbReference type="AlphaFoldDB" id="A0AAD0L906"/>
<reference evidence="6 7" key="1">
    <citation type="submission" date="2018-06" db="EMBL/GenBank/DDBJ databases">
        <title>The genome of Pseudomonas putida NX-1, a lignin degrader.</title>
        <authorList>
            <person name="Xu Z."/>
        </authorList>
    </citation>
    <scope>NUCLEOTIDE SEQUENCE [LARGE SCALE GENOMIC DNA]</scope>
    <source>
        <strain evidence="6 7">NX-1</strain>
    </source>
</reference>
<keyword evidence="6" id="KW-0282">Flagellum</keyword>
<sequence length="98" mass="11089">MSEVIARIEETRDALLAAFAERDWDAVGKLDLACRVCVEDILAEAQENDAQVRSSLDELLAVYRQLIEFASGERQSIVDEMTQIRQAKNATKVYHLFS</sequence>
<evidence type="ECO:0000256" key="1">
    <source>
        <dbReference type="ARBA" id="ARBA00004514"/>
    </source>
</evidence>
<name>A0AAD0L906_PSEPU</name>
<evidence type="ECO:0000256" key="3">
    <source>
        <dbReference type="ARBA" id="ARBA00022795"/>
    </source>
</evidence>
<comment type="subcellular location">
    <subcellularLocation>
        <location evidence="1">Cytoplasm</location>
        <location evidence="1">Cytosol</location>
    </subcellularLocation>
</comment>
<evidence type="ECO:0000313" key="7">
    <source>
        <dbReference type="Proteomes" id="UP000251617"/>
    </source>
</evidence>
<keyword evidence="6" id="KW-0969">Cilium</keyword>
<evidence type="ECO:0000256" key="4">
    <source>
        <dbReference type="ARBA" id="ARBA00023186"/>
    </source>
</evidence>
<keyword evidence="3" id="KW-1005">Bacterial flagellum biogenesis</keyword>
<evidence type="ECO:0000256" key="2">
    <source>
        <dbReference type="ARBA" id="ARBA00022490"/>
    </source>
</evidence>
<evidence type="ECO:0000256" key="5">
    <source>
        <dbReference type="ARBA" id="ARBA00093797"/>
    </source>
</evidence>
<dbReference type="Pfam" id="PF05400">
    <property type="entry name" value="FliT"/>
    <property type="match status" value="1"/>
</dbReference>
<proteinExistence type="predicted"/>
<protein>
    <recommendedName>
        <fullName evidence="5">Flagellar protein FliT</fullName>
    </recommendedName>
</protein>
<accession>A0AAD0L906</accession>
<gene>
    <name evidence="6" type="ORF">C1S65_18770</name>
</gene>
<dbReference type="Proteomes" id="UP000251617">
    <property type="component" value="Chromosome"/>
</dbReference>
<organism evidence="6 7">
    <name type="scientific">Pseudomonas putida</name>
    <name type="common">Arthrobacter siderocapsulatus</name>
    <dbReference type="NCBI Taxonomy" id="303"/>
    <lineage>
        <taxon>Bacteria</taxon>
        <taxon>Pseudomonadati</taxon>
        <taxon>Pseudomonadota</taxon>
        <taxon>Gammaproteobacteria</taxon>
        <taxon>Pseudomonadales</taxon>
        <taxon>Pseudomonadaceae</taxon>
        <taxon>Pseudomonas</taxon>
    </lineage>
</organism>